<gene>
    <name evidence="3" type="ORF">LOD99_1188</name>
</gene>
<keyword evidence="1" id="KW-0175">Coiled coil</keyword>
<evidence type="ECO:0000256" key="1">
    <source>
        <dbReference type="SAM" id="Coils"/>
    </source>
</evidence>
<evidence type="ECO:0000313" key="4">
    <source>
        <dbReference type="Proteomes" id="UP001165289"/>
    </source>
</evidence>
<feature type="region of interest" description="Disordered" evidence="2">
    <location>
        <begin position="663"/>
        <end position="688"/>
    </location>
</feature>
<evidence type="ECO:0000256" key="2">
    <source>
        <dbReference type="SAM" id="MobiDB-lite"/>
    </source>
</evidence>
<dbReference type="EMBL" id="JAKMXF010000144">
    <property type="protein sequence ID" value="KAI6656389.1"/>
    <property type="molecule type" value="Genomic_DNA"/>
</dbReference>
<accession>A0AAV7K7D1</accession>
<comment type="caution">
    <text evidence="3">The sequence shown here is derived from an EMBL/GenBank/DDBJ whole genome shotgun (WGS) entry which is preliminary data.</text>
</comment>
<proteinExistence type="predicted"/>
<dbReference type="Proteomes" id="UP001165289">
    <property type="component" value="Unassembled WGS sequence"/>
</dbReference>
<name>A0AAV7K7D1_9METZ</name>
<protein>
    <submittedName>
        <fullName evidence="3">Uncharacterized protein</fullName>
    </submittedName>
</protein>
<dbReference type="AlphaFoldDB" id="A0AAV7K7D1"/>
<feature type="compositionally biased region" description="Polar residues" evidence="2">
    <location>
        <begin position="677"/>
        <end position="688"/>
    </location>
</feature>
<sequence length="688" mass="79684">MRRSQELETLQREIEQGGQTVKQLEVALKKCRNEIERQANQLINSEQEKRERISGLELELKLSRQDLQQLMETANNRNKELQAQIQVSSCLEDKLVLLQTDWDNKLQQKEVLVADLQSKVSQSVALLSEQRSELEQFQKVSREQSREVADLRTLLATSQGENRALEQQAKLVEQVRIELKQSRDRESELSLNLSATKERVGELSGAHNQLMATLANEERLSAELKTARCELEVRREEAREWKGRADSFERNLDNRARELERKGQQVLELEQAFHKLKSDAGVQRSEQERTILQGQVELRALKERVAELSSEVTNMRRHNSSVEEEKRKIEEQLVRYKNTTMEFQDKHTQALQELQRARRDTQDHSQQLRATKDNLKTNENKLKQIQQQLDTSTQRVTELERKCDQSNRTAEALQQKARSIQEESRKTIGQLETESDRLKQQLEFSSKQSHMQSQRIQEIHAQEMGRHEQQMNSIRLELKQKQDEYITETRDISRLQTTNATLSADLSAERECSTHLRQSLNIKESEVTRISARLSGLERQLTMHTMRQEPLSISRTSSRSSIDHPLEVTRLPSLTNITPLPDTFVPHQPALSRIETRSWASSYHTNPNTLKYNNWQTDRNHFTPQRLSGEFSASMPPNTFMGTPSRHEAEDVNLSLTQLAEDLAKAVSHPQPLPYLSPSNRKSPKSVN</sequence>
<feature type="region of interest" description="Disordered" evidence="2">
    <location>
        <begin position="356"/>
        <end position="377"/>
    </location>
</feature>
<keyword evidence="4" id="KW-1185">Reference proteome</keyword>
<dbReference type="SUPFAM" id="SSF57997">
    <property type="entry name" value="Tropomyosin"/>
    <property type="match status" value="1"/>
</dbReference>
<reference evidence="3 4" key="1">
    <citation type="journal article" date="2023" name="BMC Biol.">
        <title>The compact genome of the sponge Oopsacas minuta (Hexactinellida) is lacking key metazoan core genes.</title>
        <authorList>
            <person name="Santini S."/>
            <person name="Schenkelaars Q."/>
            <person name="Jourda C."/>
            <person name="Duchesne M."/>
            <person name="Belahbib H."/>
            <person name="Rocher C."/>
            <person name="Selva M."/>
            <person name="Riesgo A."/>
            <person name="Vervoort M."/>
            <person name="Leys S.P."/>
            <person name="Kodjabachian L."/>
            <person name="Le Bivic A."/>
            <person name="Borchiellini C."/>
            <person name="Claverie J.M."/>
            <person name="Renard E."/>
        </authorList>
    </citation>
    <scope>NUCLEOTIDE SEQUENCE [LARGE SCALE GENOMIC DNA]</scope>
    <source>
        <strain evidence="3">SPO-2</strain>
    </source>
</reference>
<feature type="coiled-coil region" evidence="1">
    <location>
        <begin position="127"/>
        <end position="185"/>
    </location>
</feature>
<dbReference type="Gene3D" id="1.10.287.2610">
    <property type="match status" value="1"/>
</dbReference>
<evidence type="ECO:0000313" key="3">
    <source>
        <dbReference type="EMBL" id="KAI6656389.1"/>
    </source>
</evidence>
<organism evidence="3 4">
    <name type="scientific">Oopsacas minuta</name>
    <dbReference type="NCBI Taxonomy" id="111878"/>
    <lineage>
        <taxon>Eukaryota</taxon>
        <taxon>Metazoa</taxon>
        <taxon>Porifera</taxon>
        <taxon>Hexactinellida</taxon>
        <taxon>Hexasterophora</taxon>
        <taxon>Lyssacinosida</taxon>
        <taxon>Leucopsacidae</taxon>
        <taxon>Oopsacas</taxon>
    </lineage>
</organism>
<feature type="coiled-coil region" evidence="1">
    <location>
        <begin position="7"/>
        <end position="91"/>
    </location>
</feature>